<evidence type="ECO:0000313" key="3">
    <source>
        <dbReference type="Proteomes" id="UP000218965"/>
    </source>
</evidence>
<name>A0A0U4WY11_9MICO</name>
<dbReference type="Proteomes" id="UP000218965">
    <property type="component" value="Chromosome"/>
</dbReference>
<dbReference type="KEGG" id="malk:MalAC0309_1736"/>
<gene>
    <name evidence="2" type="ORF">MalAC0309_1736</name>
</gene>
<feature type="compositionally biased region" description="Basic and acidic residues" evidence="1">
    <location>
        <begin position="48"/>
        <end position="73"/>
    </location>
</feature>
<evidence type="ECO:0000313" key="2">
    <source>
        <dbReference type="EMBL" id="BAU32584.1"/>
    </source>
</evidence>
<dbReference type="AlphaFoldDB" id="A0A0U4WY11"/>
<feature type="compositionally biased region" description="Basic and acidic residues" evidence="1">
    <location>
        <begin position="26"/>
        <end position="37"/>
    </location>
</feature>
<dbReference type="EMBL" id="AP017315">
    <property type="protein sequence ID" value="BAU32584.1"/>
    <property type="molecule type" value="Genomic_DNA"/>
</dbReference>
<reference evidence="2 3" key="2">
    <citation type="submission" date="2016-01" db="EMBL/GenBank/DDBJ databases">
        <title>Microcella alkaliphila JAM AC0309 whole genome shotgun sequence.</title>
        <authorList>
            <person name="Kurata A."/>
            <person name="Hirose Y."/>
            <person name="Kishimoto N."/>
            <person name="Kobayashi T."/>
        </authorList>
    </citation>
    <scope>NUCLEOTIDE SEQUENCE [LARGE SCALE GENOMIC DNA]</scope>
    <source>
        <strain evidence="2 3">JAM AC0309</strain>
    </source>
</reference>
<sequence>MDTNANSGEEYGDIHDPAELAARQQQEAERAQAEKIAADNTAAGDAGETPKDRRVDGVGDGNAPRENDDRTEPLGEPTPPDGLDDPLGTDGGATDRDLGELGGGHE</sequence>
<protein>
    <submittedName>
        <fullName evidence="2">Uncharacterized protein</fullName>
    </submittedName>
</protein>
<reference evidence="3" key="1">
    <citation type="submission" date="2015-12" db="EMBL/GenBank/DDBJ databases">
        <authorList>
            <person name="Shamseldin A."/>
            <person name="Moawad H."/>
            <person name="Abd El-Rahim W.M."/>
            <person name="Sadowsky M.J."/>
        </authorList>
    </citation>
    <scope>NUCLEOTIDE SEQUENCE [LARGE SCALE GENOMIC DNA]</scope>
    <source>
        <strain evidence="3">JAM AC0309</strain>
    </source>
</reference>
<dbReference type="RefSeq" id="WP_096421875.1">
    <property type="nucleotide sequence ID" value="NZ_AP017315.1"/>
</dbReference>
<proteinExistence type="predicted"/>
<evidence type="ECO:0000256" key="1">
    <source>
        <dbReference type="SAM" id="MobiDB-lite"/>
    </source>
</evidence>
<organism evidence="2 3">
    <name type="scientific">Microcella alkaliphila</name>
    <dbReference type="NCBI Taxonomy" id="279828"/>
    <lineage>
        <taxon>Bacteria</taxon>
        <taxon>Bacillati</taxon>
        <taxon>Actinomycetota</taxon>
        <taxon>Actinomycetes</taxon>
        <taxon>Micrococcales</taxon>
        <taxon>Microbacteriaceae</taxon>
        <taxon>Microcella</taxon>
    </lineage>
</organism>
<feature type="region of interest" description="Disordered" evidence="1">
    <location>
        <begin position="1"/>
        <end position="106"/>
    </location>
</feature>
<feature type="compositionally biased region" description="Basic and acidic residues" evidence="1">
    <location>
        <begin position="93"/>
        <end position="106"/>
    </location>
</feature>
<accession>A0A0U4WY11</accession>